<evidence type="ECO:0000313" key="2">
    <source>
        <dbReference type="EMBL" id="MBF9133236.1"/>
    </source>
</evidence>
<dbReference type="GO" id="GO:0008168">
    <property type="term" value="F:methyltransferase activity"/>
    <property type="evidence" value="ECO:0007669"/>
    <property type="project" value="UniProtKB-KW"/>
</dbReference>
<evidence type="ECO:0000313" key="3">
    <source>
        <dbReference type="Proteomes" id="UP000638560"/>
    </source>
</evidence>
<dbReference type="InterPro" id="IPR029063">
    <property type="entry name" value="SAM-dependent_MTases_sf"/>
</dbReference>
<feature type="region of interest" description="Disordered" evidence="1">
    <location>
        <begin position="20"/>
        <end position="49"/>
    </location>
</feature>
<evidence type="ECO:0000256" key="1">
    <source>
        <dbReference type="SAM" id="MobiDB-lite"/>
    </source>
</evidence>
<organism evidence="2 3">
    <name type="scientific">Plantactinospora alkalitolerans</name>
    <dbReference type="NCBI Taxonomy" id="2789879"/>
    <lineage>
        <taxon>Bacteria</taxon>
        <taxon>Bacillati</taxon>
        <taxon>Actinomycetota</taxon>
        <taxon>Actinomycetes</taxon>
        <taxon>Micromonosporales</taxon>
        <taxon>Micromonosporaceae</taxon>
        <taxon>Plantactinospora</taxon>
    </lineage>
</organism>
<dbReference type="SUPFAM" id="SSF53335">
    <property type="entry name" value="S-adenosyl-L-methionine-dependent methyltransferases"/>
    <property type="match status" value="1"/>
</dbReference>
<keyword evidence="3" id="KW-1185">Reference proteome</keyword>
<dbReference type="Pfam" id="PF04672">
    <property type="entry name" value="Methyltransf_19"/>
    <property type="match status" value="1"/>
</dbReference>
<dbReference type="GO" id="GO:0032259">
    <property type="term" value="P:methylation"/>
    <property type="evidence" value="ECO:0007669"/>
    <property type="project" value="UniProtKB-KW"/>
</dbReference>
<proteinExistence type="predicted"/>
<dbReference type="PIRSF" id="PIRSF017393">
    <property type="entry name" value="MTase_SAV2177"/>
    <property type="match status" value="1"/>
</dbReference>
<accession>A0ABS0H451</accession>
<feature type="compositionally biased region" description="Low complexity" evidence="1">
    <location>
        <begin position="28"/>
        <end position="40"/>
    </location>
</feature>
<keyword evidence="2" id="KW-0808">Transferase</keyword>
<dbReference type="InterPro" id="IPR006764">
    <property type="entry name" value="SAM_dep_MeTrfase_SAV2177_type"/>
</dbReference>
<keyword evidence="2" id="KW-0489">Methyltransferase</keyword>
<dbReference type="Gene3D" id="3.40.50.150">
    <property type="entry name" value="Vaccinia Virus protein VP39"/>
    <property type="match status" value="1"/>
</dbReference>
<name>A0ABS0H451_9ACTN</name>
<sequence length="304" mass="32741">MRRTIGRGVVVGRVAISCPTQPAKPLPEESSVSQSPSVNQTGRPGSGIDTSVAHNARIWDYWLGGKDNYVIDREVGKRIREMVPHIDAVARADRAFLARAGRFLTGEAGIRQFLDIGTGLPTANNTHEVAQSVAPESRIVYVDNDPLVLVHARALLSSAPEGATDYIEADVRDPDAILTRAAATLDFDRPIAIMLLGVLNFVQDTEQVQAIVDRLLDAVPAGSYLALTHPTIELGGEGNIEAMAYYNQHATPKICARSGEEIARLVRRLDLVEPGLVSCAVWRADADGALPAQVPQYGVVGRKP</sequence>
<protein>
    <submittedName>
        <fullName evidence="2">SAM-dependent methyltransferase</fullName>
    </submittedName>
</protein>
<gene>
    <name evidence="2" type="ORF">I0C86_30370</name>
</gene>
<dbReference type="Proteomes" id="UP000638560">
    <property type="component" value="Unassembled WGS sequence"/>
</dbReference>
<reference evidence="2 3" key="1">
    <citation type="submission" date="2020-11" db="EMBL/GenBank/DDBJ databases">
        <title>A novel isolate from a Black sea contaminated sediment with potential to produce alkanes: Plantactinospora alkalitolerans sp. nov.</title>
        <authorList>
            <person name="Carro L."/>
            <person name="Veyisoglu A."/>
            <person name="Guven K."/>
            <person name="Schumann P."/>
            <person name="Klenk H.-P."/>
            <person name="Sahin N."/>
        </authorList>
    </citation>
    <scope>NUCLEOTIDE SEQUENCE [LARGE SCALE GENOMIC DNA]</scope>
    <source>
        <strain evidence="2 3">S1510</strain>
    </source>
</reference>
<comment type="caution">
    <text evidence="2">The sequence shown here is derived from an EMBL/GenBank/DDBJ whole genome shotgun (WGS) entry which is preliminary data.</text>
</comment>
<dbReference type="EMBL" id="JADPUN010000260">
    <property type="protein sequence ID" value="MBF9133236.1"/>
    <property type="molecule type" value="Genomic_DNA"/>
</dbReference>